<evidence type="ECO:0000256" key="2">
    <source>
        <dbReference type="ARBA" id="ARBA00022448"/>
    </source>
</evidence>
<name>A0ABD3HT67_9MARC</name>
<evidence type="ECO:0000256" key="5">
    <source>
        <dbReference type="ARBA" id="ARBA00022989"/>
    </source>
</evidence>
<evidence type="ECO:0000313" key="10">
    <source>
        <dbReference type="EMBL" id="KAL3693524.1"/>
    </source>
</evidence>
<evidence type="ECO:0000256" key="3">
    <source>
        <dbReference type="ARBA" id="ARBA00022692"/>
    </source>
</evidence>
<evidence type="ECO:0000259" key="9">
    <source>
        <dbReference type="PROSITE" id="PS50192"/>
    </source>
</evidence>
<evidence type="ECO:0000256" key="1">
    <source>
        <dbReference type="ARBA" id="ARBA00004167"/>
    </source>
</evidence>
<keyword evidence="2" id="KW-0813">Transport</keyword>
<gene>
    <name evidence="10" type="ORF">R1sor_007175</name>
</gene>
<feature type="region of interest" description="Disordered" evidence="7">
    <location>
        <begin position="1"/>
        <end position="22"/>
    </location>
</feature>
<dbReference type="PROSITE" id="PS50192">
    <property type="entry name" value="T_SNARE"/>
    <property type="match status" value="1"/>
</dbReference>
<dbReference type="GO" id="GO:0015031">
    <property type="term" value="P:protein transport"/>
    <property type="evidence" value="ECO:0007669"/>
    <property type="project" value="UniProtKB-KW"/>
</dbReference>
<keyword evidence="5 8" id="KW-1133">Transmembrane helix</keyword>
<protein>
    <recommendedName>
        <fullName evidence="9">t-SNARE coiled-coil homology domain-containing protein</fullName>
    </recommendedName>
</protein>
<keyword evidence="3 8" id="KW-0812">Transmembrane</keyword>
<organism evidence="10 11">
    <name type="scientific">Riccia sorocarpa</name>
    <dbReference type="NCBI Taxonomy" id="122646"/>
    <lineage>
        <taxon>Eukaryota</taxon>
        <taxon>Viridiplantae</taxon>
        <taxon>Streptophyta</taxon>
        <taxon>Embryophyta</taxon>
        <taxon>Marchantiophyta</taxon>
        <taxon>Marchantiopsida</taxon>
        <taxon>Marchantiidae</taxon>
        <taxon>Marchantiales</taxon>
        <taxon>Ricciaceae</taxon>
        <taxon>Riccia</taxon>
    </lineage>
</organism>
<dbReference type="AlphaFoldDB" id="A0ABD3HT67"/>
<evidence type="ECO:0000256" key="4">
    <source>
        <dbReference type="ARBA" id="ARBA00022927"/>
    </source>
</evidence>
<evidence type="ECO:0000256" key="7">
    <source>
        <dbReference type="SAM" id="MobiDB-lite"/>
    </source>
</evidence>
<dbReference type="InterPro" id="IPR000727">
    <property type="entry name" value="T_SNARE_dom"/>
</dbReference>
<evidence type="ECO:0000256" key="6">
    <source>
        <dbReference type="ARBA" id="ARBA00023136"/>
    </source>
</evidence>
<comment type="caution">
    <text evidence="10">The sequence shown here is derived from an EMBL/GenBank/DDBJ whole genome shotgun (WGS) entry which is preliminary data.</text>
</comment>
<keyword evidence="6 8" id="KW-0472">Membrane</keyword>
<evidence type="ECO:0000313" key="11">
    <source>
        <dbReference type="Proteomes" id="UP001633002"/>
    </source>
</evidence>
<dbReference type="GO" id="GO:0012505">
    <property type="term" value="C:endomembrane system"/>
    <property type="evidence" value="ECO:0007669"/>
    <property type="project" value="UniProtKB-ARBA"/>
</dbReference>
<dbReference type="GO" id="GO:0016020">
    <property type="term" value="C:membrane"/>
    <property type="evidence" value="ECO:0007669"/>
    <property type="project" value="UniProtKB-SubCell"/>
</dbReference>
<reference evidence="10 11" key="1">
    <citation type="submission" date="2024-09" db="EMBL/GenBank/DDBJ databases">
        <title>Chromosome-scale assembly of Riccia sorocarpa.</title>
        <authorList>
            <person name="Paukszto L."/>
        </authorList>
    </citation>
    <scope>NUCLEOTIDE SEQUENCE [LARGE SCALE GENOMIC DNA]</scope>
    <source>
        <strain evidence="10">LP-2024</strain>
        <tissue evidence="10">Aerial parts of the thallus</tissue>
    </source>
</reference>
<dbReference type="SUPFAM" id="SSF58038">
    <property type="entry name" value="SNARE fusion complex"/>
    <property type="match status" value="1"/>
</dbReference>
<keyword evidence="4" id="KW-0653">Protein transport</keyword>
<accession>A0ABD3HT67</accession>
<dbReference type="GO" id="GO:0005737">
    <property type="term" value="C:cytoplasm"/>
    <property type="evidence" value="ECO:0007669"/>
    <property type="project" value="UniProtKB-ARBA"/>
</dbReference>
<dbReference type="CDD" id="cd15841">
    <property type="entry name" value="SNARE_Qc"/>
    <property type="match status" value="1"/>
</dbReference>
<feature type="domain" description="T-SNARE coiled-coil homology" evidence="9">
    <location>
        <begin position="67"/>
        <end position="129"/>
    </location>
</feature>
<comment type="subcellular location">
    <subcellularLocation>
        <location evidence="1">Membrane</location>
        <topology evidence="1">Single-pass membrane protein</topology>
    </subcellularLocation>
</comment>
<dbReference type="Gene3D" id="1.20.5.110">
    <property type="match status" value="1"/>
</dbReference>
<proteinExistence type="predicted"/>
<dbReference type="EMBL" id="JBJQOH010000003">
    <property type="protein sequence ID" value="KAL3693524.1"/>
    <property type="molecule type" value="Genomic_DNA"/>
</dbReference>
<evidence type="ECO:0000256" key="8">
    <source>
        <dbReference type="SAM" id="Phobius"/>
    </source>
</evidence>
<dbReference type="Proteomes" id="UP001633002">
    <property type="component" value="Unassembled WGS sequence"/>
</dbReference>
<sequence>MKARTAADEEEEEKKKVTSRRSRLLLLPLPDHRDNVEEHYEEFRTEEVASGLSNRPSAQQEQSHVGVSIYGDIDEEIGVLHSKVGQLKNIAQVIETETKYQNELLNQLEETVAKAQAGVKSAMKKMSKSVIQNGSNHVVHVVLFGILFFTFIYLWAKFFR</sequence>
<keyword evidence="11" id="KW-1185">Reference proteome</keyword>
<feature type="transmembrane region" description="Helical" evidence="8">
    <location>
        <begin position="137"/>
        <end position="156"/>
    </location>
</feature>
<dbReference type="PANTHER" id="PTHR12791">
    <property type="entry name" value="GOLGI SNARE BET1-RELATED"/>
    <property type="match status" value="1"/>
</dbReference>